<evidence type="ECO:0000313" key="2">
    <source>
        <dbReference type="Proteomes" id="UP000255509"/>
    </source>
</evidence>
<name>A0A379WA93_SALET</name>
<organism evidence="1 2">
    <name type="scientific">Salmonella enterica I</name>
    <dbReference type="NCBI Taxonomy" id="59201"/>
    <lineage>
        <taxon>Bacteria</taxon>
        <taxon>Pseudomonadati</taxon>
        <taxon>Pseudomonadota</taxon>
        <taxon>Gammaproteobacteria</taxon>
        <taxon>Enterobacterales</taxon>
        <taxon>Enterobacteriaceae</taxon>
        <taxon>Salmonella</taxon>
    </lineage>
</organism>
<reference evidence="1 2" key="1">
    <citation type="submission" date="2018-06" db="EMBL/GenBank/DDBJ databases">
        <authorList>
            <consortium name="Pathogen Informatics"/>
            <person name="Doyle S."/>
        </authorList>
    </citation>
    <scope>NUCLEOTIDE SEQUENCE [LARGE SCALE GENOMIC DNA]</scope>
    <source>
        <strain evidence="1 2">NCTC8258</strain>
    </source>
</reference>
<dbReference type="EMBL" id="UGXS01000004">
    <property type="protein sequence ID" value="SUH16028.1"/>
    <property type="molecule type" value="Genomic_DNA"/>
</dbReference>
<gene>
    <name evidence="1" type="ORF">NCTC8258_03771</name>
</gene>
<dbReference type="Proteomes" id="UP000255509">
    <property type="component" value="Unassembled WGS sequence"/>
</dbReference>
<proteinExistence type="predicted"/>
<evidence type="ECO:0000313" key="1">
    <source>
        <dbReference type="EMBL" id="SUH16028.1"/>
    </source>
</evidence>
<dbReference type="AlphaFoldDB" id="A0A379WA93"/>
<protein>
    <submittedName>
        <fullName evidence="1">Uncharacterized protein</fullName>
    </submittedName>
</protein>
<sequence>MHKRLDIRPETVHVWRFQLRDDFLQAAFPFLVDRNSVWKSVANFGVVGVQEGFVVDAFCLATFRFNLPITTPIGG</sequence>
<accession>A0A379WA93</accession>